<dbReference type="OrthoDB" id="1450658at2"/>
<dbReference type="EMBL" id="QTJX01000001">
    <property type="protein sequence ID" value="RDY60872.1"/>
    <property type="molecule type" value="Genomic_DNA"/>
</dbReference>
<dbReference type="RefSeq" id="WP_116182755.1">
    <property type="nucleotide sequence ID" value="NZ_QTJX01000001.1"/>
</dbReference>
<evidence type="ECO:0000313" key="1">
    <source>
        <dbReference type="EMBL" id="RDY60872.1"/>
    </source>
</evidence>
<accession>A0A371JSU0</accession>
<dbReference type="AlphaFoldDB" id="A0A371JSU0"/>
<sequence length="107" mass="12507">MKKLLFGFFGLFQLTVVAQTQEIEKLRLVETSEFIQEPKDILTHLDYLQEKDSVVLITFLKLNGMLLEHGSISKRELLKTLEKTHFRNRYFVVLLGKKAVFYLEGSN</sequence>
<comment type="caution">
    <text evidence="1">The sequence shown here is derived from an EMBL/GenBank/DDBJ whole genome shotgun (WGS) entry which is preliminary data.</text>
</comment>
<protein>
    <submittedName>
        <fullName evidence="1">Uncharacterized protein</fullName>
    </submittedName>
</protein>
<evidence type="ECO:0000313" key="2">
    <source>
        <dbReference type="Proteomes" id="UP000261828"/>
    </source>
</evidence>
<proteinExistence type="predicted"/>
<name>A0A371JSU0_9FLAO</name>
<dbReference type="Proteomes" id="UP000261828">
    <property type="component" value="Unassembled WGS sequence"/>
</dbReference>
<reference evidence="1 2" key="1">
    <citation type="submission" date="2018-08" db="EMBL/GenBank/DDBJ databases">
        <title>Muricauda nanhaiensis sp. nov., isolated from seawater of the South China Sea.</title>
        <authorList>
            <person name="Dang Y."/>
        </authorList>
    </citation>
    <scope>NUCLEOTIDE SEQUENCE [LARGE SCALE GENOMIC DNA]</scope>
    <source>
        <strain evidence="1 2">SM1704</strain>
    </source>
</reference>
<keyword evidence="2" id="KW-1185">Reference proteome</keyword>
<gene>
    <name evidence="1" type="ORF">DX873_01445</name>
</gene>
<organism evidence="1 2">
    <name type="scientific">Flagellimonas nanhaiensis</name>
    <dbReference type="NCBI Taxonomy" id="2292706"/>
    <lineage>
        <taxon>Bacteria</taxon>
        <taxon>Pseudomonadati</taxon>
        <taxon>Bacteroidota</taxon>
        <taxon>Flavobacteriia</taxon>
        <taxon>Flavobacteriales</taxon>
        <taxon>Flavobacteriaceae</taxon>
        <taxon>Flagellimonas</taxon>
    </lineage>
</organism>